<protein>
    <submittedName>
        <fullName evidence="2">Unnamed protein product</fullName>
    </submittedName>
</protein>
<gene>
    <name evidence="2" type="ORF">Aory04_001001300</name>
</gene>
<reference evidence="2" key="1">
    <citation type="submission" date="2023-04" db="EMBL/GenBank/DDBJ databases">
        <title>Aspergillus oryzae NBRC 4228.</title>
        <authorList>
            <person name="Ichikawa N."/>
            <person name="Sato H."/>
            <person name="Tonouchi N."/>
        </authorList>
    </citation>
    <scope>NUCLEOTIDE SEQUENCE</scope>
    <source>
        <strain evidence="2">NBRC 4228</strain>
    </source>
</reference>
<feature type="transmembrane region" description="Helical" evidence="1">
    <location>
        <begin position="42"/>
        <end position="60"/>
    </location>
</feature>
<evidence type="ECO:0000256" key="1">
    <source>
        <dbReference type="SAM" id="Phobius"/>
    </source>
</evidence>
<feature type="transmembrane region" description="Helical" evidence="1">
    <location>
        <begin position="17"/>
        <end position="35"/>
    </location>
</feature>
<name>A0AAN5C0X0_ASPOZ</name>
<accession>A0AAN5C0X0</accession>
<dbReference type="InterPro" id="IPR036259">
    <property type="entry name" value="MFS_trans_sf"/>
</dbReference>
<organism evidence="2 3">
    <name type="scientific">Aspergillus oryzae</name>
    <name type="common">Yellow koji mold</name>
    <dbReference type="NCBI Taxonomy" id="5062"/>
    <lineage>
        <taxon>Eukaryota</taxon>
        <taxon>Fungi</taxon>
        <taxon>Dikarya</taxon>
        <taxon>Ascomycota</taxon>
        <taxon>Pezizomycotina</taxon>
        <taxon>Eurotiomycetes</taxon>
        <taxon>Eurotiomycetidae</taxon>
        <taxon>Eurotiales</taxon>
        <taxon>Aspergillaceae</taxon>
        <taxon>Aspergillus</taxon>
        <taxon>Aspergillus subgen. Circumdati</taxon>
    </lineage>
</organism>
<evidence type="ECO:0000313" key="3">
    <source>
        <dbReference type="Proteomes" id="UP001165205"/>
    </source>
</evidence>
<sequence>MAQQVDNLSAGETALRFLPMGVIGFIASMGTGKALEYVNGKYTLIAGLVLTVLAPVPSALTATDSEPDLYVPQRPPTTMKATNNDSWVNVLPTSLISITAVSLIFVTTSTTILTTVPVNVKSLCGGMVSPLLHLPIQQ</sequence>
<evidence type="ECO:0000313" key="2">
    <source>
        <dbReference type="EMBL" id="GMG34686.1"/>
    </source>
</evidence>
<feature type="transmembrane region" description="Helical" evidence="1">
    <location>
        <begin position="95"/>
        <end position="118"/>
    </location>
</feature>
<keyword evidence="1" id="KW-0472">Membrane</keyword>
<dbReference type="Proteomes" id="UP001165205">
    <property type="component" value="Unassembled WGS sequence"/>
</dbReference>
<dbReference type="AlphaFoldDB" id="A0AAN5C0X0"/>
<keyword evidence="1" id="KW-1133">Transmembrane helix</keyword>
<keyword evidence="1" id="KW-0812">Transmembrane</keyword>
<comment type="caution">
    <text evidence="2">The sequence shown here is derived from an EMBL/GenBank/DDBJ whole genome shotgun (WGS) entry which is preliminary data.</text>
</comment>
<proteinExistence type="predicted"/>
<dbReference type="EMBL" id="BSYA01000146">
    <property type="protein sequence ID" value="GMG34686.1"/>
    <property type="molecule type" value="Genomic_DNA"/>
</dbReference>
<dbReference type="SUPFAM" id="SSF103473">
    <property type="entry name" value="MFS general substrate transporter"/>
    <property type="match status" value="1"/>
</dbReference>